<dbReference type="Gene3D" id="1.10.357.20">
    <property type="entry name" value="SLC41 divalent cation transporters, integral membrane domain"/>
    <property type="match status" value="1"/>
</dbReference>
<dbReference type="InterPro" id="IPR000644">
    <property type="entry name" value="CBS_dom"/>
</dbReference>
<gene>
    <name evidence="10" type="ORF">SDC9_157369</name>
</gene>
<evidence type="ECO:0000313" key="10">
    <source>
        <dbReference type="EMBL" id="MPN10076.1"/>
    </source>
</evidence>
<dbReference type="GO" id="GO:0016020">
    <property type="term" value="C:membrane"/>
    <property type="evidence" value="ECO:0007669"/>
    <property type="project" value="UniProtKB-SubCell"/>
</dbReference>
<dbReference type="PROSITE" id="PS51371">
    <property type="entry name" value="CBS"/>
    <property type="match status" value="1"/>
</dbReference>
<dbReference type="EMBL" id="VSSQ01056215">
    <property type="protein sequence ID" value="MPN10076.1"/>
    <property type="molecule type" value="Genomic_DNA"/>
</dbReference>
<reference evidence="10" key="1">
    <citation type="submission" date="2019-08" db="EMBL/GenBank/DDBJ databases">
        <authorList>
            <person name="Kucharzyk K."/>
            <person name="Murdoch R.W."/>
            <person name="Higgins S."/>
            <person name="Loffler F."/>
        </authorList>
    </citation>
    <scope>NUCLEOTIDE SEQUENCE</scope>
</reference>
<dbReference type="SUPFAM" id="SSF161093">
    <property type="entry name" value="MgtE membrane domain-like"/>
    <property type="match status" value="1"/>
</dbReference>
<evidence type="ECO:0000256" key="5">
    <source>
        <dbReference type="ARBA" id="ARBA00022842"/>
    </source>
</evidence>
<dbReference type="Pfam" id="PF00571">
    <property type="entry name" value="CBS"/>
    <property type="match status" value="1"/>
</dbReference>
<comment type="caution">
    <text evidence="10">The sequence shown here is derived from an EMBL/GenBank/DDBJ whole genome shotgun (WGS) entry which is preliminary data.</text>
</comment>
<keyword evidence="7 8" id="KW-0472">Membrane</keyword>
<evidence type="ECO:0000259" key="9">
    <source>
        <dbReference type="PROSITE" id="PS51371"/>
    </source>
</evidence>
<feature type="transmembrane region" description="Helical" evidence="8">
    <location>
        <begin position="159"/>
        <end position="179"/>
    </location>
</feature>
<feature type="transmembrane region" description="Helical" evidence="8">
    <location>
        <begin position="111"/>
        <end position="138"/>
    </location>
</feature>
<evidence type="ECO:0000256" key="1">
    <source>
        <dbReference type="ARBA" id="ARBA00004141"/>
    </source>
</evidence>
<dbReference type="InterPro" id="IPR006667">
    <property type="entry name" value="SLC41_membr_dom"/>
</dbReference>
<evidence type="ECO:0000256" key="4">
    <source>
        <dbReference type="ARBA" id="ARBA00022692"/>
    </source>
</evidence>
<evidence type="ECO:0000256" key="3">
    <source>
        <dbReference type="ARBA" id="ARBA00022448"/>
    </source>
</evidence>
<keyword evidence="4 8" id="KW-0812">Transmembrane</keyword>
<dbReference type="Gene3D" id="3.10.580.10">
    <property type="entry name" value="CBS-domain"/>
    <property type="match status" value="1"/>
</dbReference>
<feature type="transmembrane region" description="Helical" evidence="8">
    <location>
        <begin position="228"/>
        <end position="249"/>
    </location>
</feature>
<feature type="transmembrane region" description="Helical" evidence="8">
    <location>
        <begin position="85"/>
        <end position="105"/>
    </location>
</feature>
<feature type="transmembrane region" description="Helical" evidence="8">
    <location>
        <begin position="191"/>
        <end position="216"/>
    </location>
</feature>
<evidence type="ECO:0000256" key="6">
    <source>
        <dbReference type="ARBA" id="ARBA00022989"/>
    </source>
</evidence>
<evidence type="ECO:0000256" key="2">
    <source>
        <dbReference type="ARBA" id="ARBA00009749"/>
    </source>
</evidence>
<comment type="similarity">
    <text evidence="2">Belongs to the SLC41A transporter family.</text>
</comment>
<dbReference type="NCBIfam" id="TIGR00400">
    <property type="entry name" value="mgtE"/>
    <property type="match status" value="1"/>
</dbReference>
<dbReference type="InterPro" id="IPR036739">
    <property type="entry name" value="SLC41_membr_dom_sf"/>
</dbReference>
<dbReference type="Pfam" id="PF01769">
    <property type="entry name" value="MgtE"/>
    <property type="match status" value="1"/>
</dbReference>
<keyword evidence="6 8" id="KW-1133">Transmembrane helix</keyword>
<protein>
    <submittedName>
        <fullName evidence="10">Magnesium transporter MgtE</fullName>
    </submittedName>
</protein>
<dbReference type="InterPro" id="IPR046342">
    <property type="entry name" value="CBS_dom_sf"/>
</dbReference>
<dbReference type="AlphaFoldDB" id="A0A645F8X7"/>
<feature type="domain" description="CBS" evidence="9">
    <location>
        <begin position="1"/>
        <end position="57"/>
    </location>
</feature>
<name>A0A645F8X7_9ZZZZ</name>
<evidence type="ECO:0000256" key="8">
    <source>
        <dbReference type="SAM" id="Phobius"/>
    </source>
</evidence>
<keyword evidence="5" id="KW-0460">Magnesium</keyword>
<dbReference type="PANTHER" id="PTHR41394">
    <property type="entry name" value="MAGNESIUM TRANSPORTER MGTE"/>
    <property type="match status" value="1"/>
</dbReference>
<sequence>MEEHIVSCNTFDDQEDVAKLFAKYDIDVLPVVNNDNCLIGIITSDDIIDVMEAEVTEDIQKMAAIRPVEGSYLEASVFEMAKSRVPWLLILMLSATFTGMILQNFEDKLLIIPALTAFVPMIMGSSGNAGNQSAVMVIRSMAINEITMKDFLKVLFKELQIAVICGAALFAVAMIRILIFPPHVTLEIALIISATLFLSVVISKLLGAGLPFVSLVFKQDPAATTTPVLTTIIDVVALLIYFQLCVIFLGL</sequence>
<organism evidence="10">
    <name type="scientific">bioreactor metagenome</name>
    <dbReference type="NCBI Taxonomy" id="1076179"/>
    <lineage>
        <taxon>unclassified sequences</taxon>
        <taxon>metagenomes</taxon>
        <taxon>ecological metagenomes</taxon>
    </lineage>
</organism>
<evidence type="ECO:0000256" key="7">
    <source>
        <dbReference type="ARBA" id="ARBA00023136"/>
    </source>
</evidence>
<dbReference type="InterPro" id="IPR006669">
    <property type="entry name" value="MgtE_transporter"/>
</dbReference>
<comment type="subcellular location">
    <subcellularLocation>
        <location evidence="1">Membrane</location>
        <topology evidence="1">Multi-pass membrane protein</topology>
    </subcellularLocation>
</comment>
<dbReference type="PANTHER" id="PTHR41394:SF8">
    <property type="entry name" value="MAGNESIUM TRANSPORTER MGTE"/>
    <property type="match status" value="1"/>
</dbReference>
<keyword evidence="3" id="KW-0813">Transport</keyword>
<proteinExistence type="inferred from homology"/>
<dbReference type="SUPFAM" id="SSF54631">
    <property type="entry name" value="CBS-domain pair"/>
    <property type="match status" value="1"/>
</dbReference>
<accession>A0A645F8X7</accession>
<dbReference type="GO" id="GO:0015095">
    <property type="term" value="F:magnesium ion transmembrane transporter activity"/>
    <property type="evidence" value="ECO:0007669"/>
    <property type="project" value="InterPro"/>
</dbReference>
<dbReference type="SMART" id="SM00116">
    <property type="entry name" value="CBS"/>
    <property type="match status" value="1"/>
</dbReference>